<accession>A0A1W1C0I0</accession>
<dbReference type="Gene3D" id="1.10.3290.10">
    <property type="entry name" value="Fido-like domain"/>
    <property type="match status" value="1"/>
</dbReference>
<name>A0A1W1C0I0_9ZZZZ</name>
<dbReference type="EMBL" id="FPHE01000089">
    <property type="protein sequence ID" value="SFV59232.1"/>
    <property type="molecule type" value="Genomic_DNA"/>
</dbReference>
<proteinExistence type="predicted"/>
<dbReference type="InterPro" id="IPR036597">
    <property type="entry name" value="Fido-like_dom_sf"/>
</dbReference>
<dbReference type="InterPro" id="IPR003812">
    <property type="entry name" value="Fido"/>
</dbReference>
<organism evidence="2">
    <name type="scientific">hydrothermal vent metagenome</name>
    <dbReference type="NCBI Taxonomy" id="652676"/>
    <lineage>
        <taxon>unclassified sequences</taxon>
        <taxon>metagenomes</taxon>
        <taxon>ecological metagenomes</taxon>
    </lineage>
</organism>
<dbReference type="SUPFAM" id="SSF140931">
    <property type="entry name" value="Fic-like"/>
    <property type="match status" value="1"/>
</dbReference>
<dbReference type="InterPro" id="IPR040198">
    <property type="entry name" value="Fido_containing"/>
</dbReference>
<dbReference type="PANTHER" id="PTHR13504:SF38">
    <property type="entry name" value="FIDO DOMAIN-CONTAINING PROTEIN"/>
    <property type="match status" value="1"/>
</dbReference>
<dbReference type="PANTHER" id="PTHR13504">
    <property type="entry name" value="FIDO DOMAIN-CONTAINING PROTEIN DDB_G0283145"/>
    <property type="match status" value="1"/>
</dbReference>
<dbReference type="AlphaFoldDB" id="A0A1W1C0I0"/>
<gene>
    <name evidence="2" type="ORF">MNB_SV-12-1868</name>
</gene>
<dbReference type="Pfam" id="PF02661">
    <property type="entry name" value="Fic"/>
    <property type="match status" value="1"/>
</dbReference>
<reference evidence="2" key="1">
    <citation type="submission" date="2016-10" db="EMBL/GenBank/DDBJ databases">
        <authorList>
            <person name="de Groot N.N."/>
        </authorList>
    </citation>
    <scope>NUCLEOTIDE SEQUENCE</scope>
</reference>
<protein>
    <submittedName>
        <fullName evidence="2">Fic family protein</fullName>
    </submittedName>
</protein>
<feature type="domain" description="Fido" evidence="1">
    <location>
        <begin position="1"/>
        <end position="80"/>
    </location>
</feature>
<sequence length="93" mass="10755">MNLEDIAEFHILFEKIHPFADGNGRVGRLLMAYQAIQNNIVPPLIKNESRDEYLKTINNKDDLHKFLKESIGKSLELISNSNVFNSYLNHNKN</sequence>
<evidence type="ECO:0000259" key="1">
    <source>
        <dbReference type="PROSITE" id="PS51459"/>
    </source>
</evidence>
<dbReference type="PROSITE" id="PS51459">
    <property type="entry name" value="FIDO"/>
    <property type="match status" value="1"/>
</dbReference>
<evidence type="ECO:0000313" key="2">
    <source>
        <dbReference type="EMBL" id="SFV59232.1"/>
    </source>
</evidence>